<comment type="cofactor">
    <cofactor evidence="1 8">
        <name>Fe(2+)</name>
        <dbReference type="ChEBI" id="CHEBI:29033"/>
    </cofactor>
</comment>
<comment type="similarity">
    <text evidence="2 8">Belongs to the extradiol ring-cleavage dioxygenase family.</text>
</comment>
<evidence type="ECO:0000256" key="6">
    <source>
        <dbReference type="ARBA" id="ARBA00023002"/>
    </source>
</evidence>
<sequence>MPSRYLAHLAHTELLTPHLQQSIQFFQDVMGMTLTHQEGNSAYLRCWGDPYLYSLILTEGDKPALGHAAWRTNGELELLEAVQRLEEAGHTGQWVEKSHGHGRSYRFQSPGGHQLEIFWEVEHYTAPDHLKSTYPERPQRFTGAGTAGRQLDHITFATRDVIKDAHFYRDVLDFRFMCYNGMEDNPDQVVFGMVTTNEKAHDLALGIDFSGIPGRLHHLAFWLDSREDLLRAADILIENGVHIEYGPGKHGMGEQNYLYFREPGGVRIELNTGGVRNYVPDWKTVVWKPSQGSNSMYRNQGMPNSMLEAFPPANAPAAAEIDLPAPVNPWVKHG</sequence>
<dbReference type="EMBL" id="BMOD01000043">
    <property type="protein sequence ID" value="GGJ58469.1"/>
    <property type="molecule type" value="Genomic_DNA"/>
</dbReference>
<dbReference type="PROSITE" id="PS00082">
    <property type="entry name" value="EXTRADIOL_DIOXYGENAS"/>
    <property type="match status" value="1"/>
</dbReference>
<feature type="domain" description="VOC" evidence="9">
    <location>
        <begin position="8"/>
        <end position="120"/>
    </location>
</feature>
<evidence type="ECO:0000256" key="7">
    <source>
        <dbReference type="ARBA" id="ARBA00023004"/>
    </source>
</evidence>
<feature type="domain" description="VOC" evidence="9">
    <location>
        <begin position="150"/>
        <end position="273"/>
    </location>
</feature>
<dbReference type="InterPro" id="IPR029068">
    <property type="entry name" value="Glyas_Bleomycin-R_OHBP_Dase"/>
</dbReference>
<dbReference type="PANTHER" id="PTHR21366">
    <property type="entry name" value="GLYOXALASE FAMILY PROTEIN"/>
    <property type="match status" value="1"/>
</dbReference>
<keyword evidence="4 8" id="KW-0058">Aromatic hydrocarbons catabolism</keyword>
<comment type="caution">
    <text evidence="10">The sequence shown here is derived from an EMBL/GenBank/DDBJ whole genome shotgun (WGS) entry which is preliminary data.</text>
</comment>
<proteinExistence type="inferred from homology"/>
<name>A0ABQ2DKJ9_9DEIO</name>
<keyword evidence="3" id="KW-0479">Metal-binding</keyword>
<dbReference type="Pfam" id="PF00903">
    <property type="entry name" value="Glyoxalase"/>
    <property type="match status" value="2"/>
</dbReference>
<dbReference type="InterPro" id="IPR050383">
    <property type="entry name" value="GlyoxalaseI/FosfomycinResist"/>
</dbReference>
<dbReference type="Proteomes" id="UP000632222">
    <property type="component" value="Unassembled WGS sequence"/>
</dbReference>
<keyword evidence="5 8" id="KW-0223">Dioxygenase</keyword>
<evidence type="ECO:0000313" key="10">
    <source>
        <dbReference type="EMBL" id="GGJ58469.1"/>
    </source>
</evidence>
<dbReference type="Gene3D" id="3.10.180.10">
    <property type="entry name" value="2,3-Dihydroxybiphenyl 1,2-Dioxygenase, domain 1"/>
    <property type="match status" value="2"/>
</dbReference>
<keyword evidence="6 8" id="KW-0560">Oxidoreductase</keyword>
<evidence type="ECO:0000256" key="4">
    <source>
        <dbReference type="ARBA" id="ARBA00022797"/>
    </source>
</evidence>
<evidence type="ECO:0000313" key="11">
    <source>
        <dbReference type="Proteomes" id="UP000632222"/>
    </source>
</evidence>
<evidence type="ECO:0000256" key="5">
    <source>
        <dbReference type="ARBA" id="ARBA00022964"/>
    </source>
</evidence>
<evidence type="ECO:0000256" key="8">
    <source>
        <dbReference type="RuleBase" id="RU000683"/>
    </source>
</evidence>
<evidence type="ECO:0000256" key="3">
    <source>
        <dbReference type="ARBA" id="ARBA00022723"/>
    </source>
</evidence>
<evidence type="ECO:0000256" key="2">
    <source>
        <dbReference type="ARBA" id="ARBA00008784"/>
    </source>
</evidence>
<dbReference type="InterPro" id="IPR037523">
    <property type="entry name" value="VOC_core"/>
</dbReference>
<keyword evidence="7 8" id="KW-0408">Iron</keyword>
<dbReference type="PROSITE" id="PS51819">
    <property type="entry name" value="VOC"/>
    <property type="match status" value="2"/>
</dbReference>
<dbReference type="InterPro" id="IPR000486">
    <property type="entry name" value="Xdiol_ring_cleave_dOase_1/2"/>
</dbReference>
<dbReference type="SUPFAM" id="SSF54593">
    <property type="entry name" value="Glyoxalase/Bleomycin resistance protein/Dihydroxybiphenyl dioxygenase"/>
    <property type="match status" value="1"/>
</dbReference>
<dbReference type="RefSeq" id="WP_189009065.1">
    <property type="nucleotide sequence ID" value="NZ_BMOD01000043.1"/>
</dbReference>
<evidence type="ECO:0000256" key="1">
    <source>
        <dbReference type="ARBA" id="ARBA00001954"/>
    </source>
</evidence>
<keyword evidence="11" id="KW-1185">Reference proteome</keyword>
<evidence type="ECO:0000259" key="9">
    <source>
        <dbReference type="PROSITE" id="PS51819"/>
    </source>
</evidence>
<dbReference type="InterPro" id="IPR004360">
    <property type="entry name" value="Glyas_Fos-R_dOase_dom"/>
</dbReference>
<protein>
    <submittedName>
        <fullName evidence="10">Catechol 2,3-dioxygenase</fullName>
    </submittedName>
</protein>
<accession>A0ABQ2DKJ9</accession>
<organism evidence="10 11">
    <name type="scientific">Deinococcus roseus</name>
    <dbReference type="NCBI Taxonomy" id="392414"/>
    <lineage>
        <taxon>Bacteria</taxon>
        <taxon>Thermotogati</taxon>
        <taxon>Deinococcota</taxon>
        <taxon>Deinococci</taxon>
        <taxon>Deinococcales</taxon>
        <taxon>Deinococcaceae</taxon>
        <taxon>Deinococcus</taxon>
    </lineage>
</organism>
<gene>
    <name evidence="10" type="ORF">GCM10008938_50740</name>
</gene>
<reference evidence="11" key="1">
    <citation type="journal article" date="2019" name="Int. J. Syst. Evol. Microbiol.">
        <title>The Global Catalogue of Microorganisms (GCM) 10K type strain sequencing project: providing services to taxonomists for standard genome sequencing and annotation.</title>
        <authorList>
            <consortium name="The Broad Institute Genomics Platform"/>
            <consortium name="The Broad Institute Genome Sequencing Center for Infectious Disease"/>
            <person name="Wu L."/>
            <person name="Ma J."/>
        </authorList>
    </citation>
    <scope>NUCLEOTIDE SEQUENCE [LARGE SCALE GENOMIC DNA]</scope>
    <source>
        <strain evidence="11">JCM 14370</strain>
    </source>
</reference>